<feature type="compositionally biased region" description="Low complexity" evidence="12">
    <location>
        <begin position="716"/>
        <end position="770"/>
    </location>
</feature>
<evidence type="ECO:0000256" key="4">
    <source>
        <dbReference type="ARBA" id="ARBA00022695"/>
    </source>
</evidence>
<dbReference type="InterPro" id="IPR003593">
    <property type="entry name" value="AAA+_ATPase"/>
</dbReference>
<keyword evidence="5" id="KW-0235">DNA replication</keyword>
<dbReference type="PANTHER" id="PTHR11669">
    <property type="entry name" value="REPLICATION FACTOR C / DNA POLYMERASE III GAMMA-TAU SUBUNIT"/>
    <property type="match status" value="1"/>
</dbReference>
<feature type="region of interest" description="Disordered" evidence="12">
    <location>
        <begin position="460"/>
        <end position="481"/>
    </location>
</feature>
<evidence type="ECO:0000313" key="14">
    <source>
        <dbReference type="EMBL" id="MDR6408275.1"/>
    </source>
</evidence>
<dbReference type="Proteomes" id="UP001264340">
    <property type="component" value="Unassembled WGS sequence"/>
</dbReference>
<dbReference type="InterPro" id="IPR022754">
    <property type="entry name" value="DNA_pol_III_gamma-3"/>
</dbReference>
<keyword evidence="4 14" id="KW-0548">Nucleotidyltransferase</keyword>
<comment type="catalytic activity">
    <reaction evidence="11">
        <text>DNA(n) + a 2'-deoxyribonucleoside 5'-triphosphate = DNA(n+1) + diphosphate</text>
        <dbReference type="Rhea" id="RHEA:22508"/>
        <dbReference type="Rhea" id="RHEA-COMP:17339"/>
        <dbReference type="Rhea" id="RHEA-COMP:17340"/>
        <dbReference type="ChEBI" id="CHEBI:33019"/>
        <dbReference type="ChEBI" id="CHEBI:61560"/>
        <dbReference type="ChEBI" id="CHEBI:173112"/>
        <dbReference type="EC" id="2.7.7.7"/>
    </reaction>
</comment>
<dbReference type="SUPFAM" id="SSF48019">
    <property type="entry name" value="post-AAA+ oligomerization domain-like"/>
    <property type="match status" value="1"/>
</dbReference>
<evidence type="ECO:0000256" key="2">
    <source>
        <dbReference type="ARBA" id="ARBA00012417"/>
    </source>
</evidence>
<evidence type="ECO:0000256" key="10">
    <source>
        <dbReference type="ARBA" id="ARBA00022932"/>
    </source>
</evidence>
<feature type="region of interest" description="Disordered" evidence="12">
    <location>
        <begin position="708"/>
        <end position="802"/>
    </location>
</feature>
<dbReference type="RefSeq" id="WP_310119663.1">
    <property type="nucleotide sequence ID" value="NZ_JAVDQV010000005.1"/>
</dbReference>
<keyword evidence="6" id="KW-0479">Metal-binding</keyword>
<dbReference type="Gene3D" id="3.40.50.300">
    <property type="entry name" value="P-loop containing nucleotide triphosphate hydrolases"/>
    <property type="match status" value="1"/>
</dbReference>
<organism evidence="14 15">
    <name type="scientific">Paraburkholderia terricola</name>
    <dbReference type="NCBI Taxonomy" id="169427"/>
    <lineage>
        <taxon>Bacteria</taxon>
        <taxon>Pseudomonadati</taxon>
        <taxon>Pseudomonadota</taxon>
        <taxon>Betaproteobacteria</taxon>
        <taxon>Burkholderiales</taxon>
        <taxon>Burkholderiaceae</taxon>
        <taxon>Paraburkholderia</taxon>
    </lineage>
</organism>
<dbReference type="EMBL" id="JAVDRP010000003">
    <property type="protein sequence ID" value="MDR6408275.1"/>
    <property type="molecule type" value="Genomic_DNA"/>
</dbReference>
<feature type="compositionally biased region" description="Low complexity" evidence="12">
    <location>
        <begin position="594"/>
        <end position="625"/>
    </location>
</feature>
<evidence type="ECO:0000256" key="12">
    <source>
        <dbReference type="SAM" id="MobiDB-lite"/>
    </source>
</evidence>
<feature type="domain" description="AAA+ ATPase" evidence="13">
    <location>
        <begin position="37"/>
        <end position="179"/>
    </location>
</feature>
<evidence type="ECO:0000256" key="5">
    <source>
        <dbReference type="ARBA" id="ARBA00022705"/>
    </source>
</evidence>
<dbReference type="InterPro" id="IPR027417">
    <property type="entry name" value="P-loop_NTPase"/>
</dbReference>
<feature type="compositionally biased region" description="Low complexity" evidence="12">
    <location>
        <begin position="684"/>
        <end position="695"/>
    </location>
</feature>
<evidence type="ECO:0000313" key="15">
    <source>
        <dbReference type="Proteomes" id="UP001264340"/>
    </source>
</evidence>
<dbReference type="CDD" id="cd00009">
    <property type="entry name" value="AAA"/>
    <property type="match status" value="1"/>
</dbReference>
<dbReference type="GO" id="GO:0003887">
    <property type="term" value="F:DNA-directed DNA polymerase activity"/>
    <property type="evidence" value="ECO:0007669"/>
    <property type="project" value="UniProtKB-EC"/>
</dbReference>
<sequence length="987" mass="101248">MTYQVLARKWRPKDFASLVGQEHVVRALTHALDGGRLHHAYLFTGTRGVGKTTLSRIFAKALNCETGVTSTPCGVCRACREIDEGRFVDYVEMDAASNRGVDEMAALLERAVYAPVDARFKVYMIDEVHMLTNHAFNAMLKTLEEPPSHVKFILATTDPQKIPVTVLSRCLQFNLKQMPAGHIVSHLERILGEEKVPYDAQALRLLARAADGSMRDALSLTDQAIAYSANQVNEEAVRGMLGALDQSYLIRLLDALADGDGAAVLSVADEMALRSLSFSTALQDLASLLHRIAWAQFAPASVLDEWPEAGDLRRFAEALSAERVQLFYQIATIGRSELGLAPDEYAGFTMTLLRMLAFEPAPTGGGGGVAGAARQAGQAGAGGAQRAGTPAVAAQRGAAGLPATAAAAVAQPDARETASADAAVRDSQVSGEMTEKGAVSRVSTKSAAPADETIAAVQAQPAMGGTRPAHANSAEGTVTAPEPKNIAEATDVDESAPVCDPVNSAPAPIADGANAESAAAAADVTPAASAPMATGASSAAVAPLPEGITTASTPTANDASSVANVVPVPEVTPTASPPMPTDAPVSEIAPAAPAPMATAARTAPAADATPAAQASAPTQPTAARALAPWEDAPAEPAVNQPPQAAGPDDTTPASALTAPAAAAPGGTEQVAAAAASREQEPQTAADAPPRRAGGASAALDVLRSAGLKVSSDRGRATPAASAKPAASAAPKPAAPRVVVPVPTPGAARRAPQDAAPAARAPSSAVPAQRSGAGQNGVERNGSPMPPWDDMPPDDYLPLTAADEGYYGLPDDDYMPVFDSGPDDVRVNAAPAPAPEVDERPLPPAVPLDSLGFKGDWPALAVDLPLKGISYQLAFNSELMALEGNTLKLNVPVPQYAEASQVAKLKAALAEKLGHNVDVLVEVGAARRTAAAHDAAMRAQRQREAEREIGADPFVQSLIREFGASIVPGSIRPITPPDAGQNGAPPAH</sequence>
<name>A0ABU1LNY9_9BURK</name>
<dbReference type="InterPro" id="IPR038249">
    <property type="entry name" value="PolIII_tau_V_sf"/>
</dbReference>
<accession>A0ABU1LNY9</accession>
<dbReference type="InterPro" id="IPR012763">
    <property type="entry name" value="DNA_pol_III_sug/sutau_N"/>
</dbReference>
<keyword evidence="9" id="KW-0067">ATP-binding</keyword>
<dbReference type="SMART" id="SM00382">
    <property type="entry name" value="AAA"/>
    <property type="match status" value="1"/>
</dbReference>
<dbReference type="PANTHER" id="PTHR11669:SF0">
    <property type="entry name" value="PROTEIN STICHEL-LIKE 2"/>
    <property type="match status" value="1"/>
</dbReference>
<evidence type="ECO:0000256" key="3">
    <source>
        <dbReference type="ARBA" id="ARBA00022679"/>
    </source>
</evidence>
<dbReference type="Pfam" id="PF22608">
    <property type="entry name" value="DNAX_ATPase_lid"/>
    <property type="match status" value="1"/>
</dbReference>
<keyword evidence="3 14" id="KW-0808">Transferase</keyword>
<dbReference type="InterPro" id="IPR045085">
    <property type="entry name" value="HLD_clamp_pol_III_gamma_tau"/>
</dbReference>
<evidence type="ECO:0000256" key="9">
    <source>
        <dbReference type="ARBA" id="ARBA00022840"/>
    </source>
</evidence>
<dbReference type="Pfam" id="PF13177">
    <property type="entry name" value="DNA_pol3_delta2"/>
    <property type="match status" value="1"/>
</dbReference>
<dbReference type="NCBIfam" id="NF005942">
    <property type="entry name" value="PRK07994.1"/>
    <property type="match status" value="1"/>
</dbReference>
<dbReference type="CDD" id="cd18137">
    <property type="entry name" value="HLD_clamp_pol_III_gamma_tau"/>
    <property type="match status" value="1"/>
</dbReference>
<feature type="region of interest" description="Disordered" evidence="12">
    <location>
        <begin position="417"/>
        <end position="447"/>
    </location>
</feature>
<dbReference type="NCBIfam" id="TIGR02397">
    <property type="entry name" value="dnaX_nterm"/>
    <property type="match status" value="1"/>
</dbReference>
<dbReference type="Pfam" id="PF12169">
    <property type="entry name" value="DNA_pol3_gamma3"/>
    <property type="match status" value="1"/>
</dbReference>
<proteinExistence type="inferred from homology"/>
<evidence type="ECO:0000259" key="13">
    <source>
        <dbReference type="SMART" id="SM00382"/>
    </source>
</evidence>
<dbReference type="Gene3D" id="3.30.300.150">
    <property type="entry name" value="DNA polymerase III, tau subunit, domain V"/>
    <property type="match status" value="1"/>
</dbReference>
<evidence type="ECO:0000256" key="8">
    <source>
        <dbReference type="ARBA" id="ARBA00022833"/>
    </source>
</evidence>
<dbReference type="Pfam" id="PF12170">
    <property type="entry name" value="DNA_pol3_tau_5"/>
    <property type="match status" value="1"/>
</dbReference>
<keyword evidence="8" id="KW-0862">Zinc</keyword>
<dbReference type="InterPro" id="IPR050238">
    <property type="entry name" value="DNA_Rep/Repair_Clamp_Loader"/>
</dbReference>
<comment type="similarity">
    <text evidence="1">Belongs to the DnaX/STICHEL family.</text>
</comment>
<feature type="region of interest" description="Disordered" evidence="12">
    <location>
        <begin position="594"/>
        <end position="695"/>
    </location>
</feature>
<feature type="compositionally biased region" description="Low complexity" evidence="12">
    <location>
        <begin position="650"/>
        <end position="664"/>
    </location>
</feature>
<dbReference type="Gene3D" id="1.10.8.60">
    <property type="match status" value="1"/>
</dbReference>
<dbReference type="SUPFAM" id="SSF52540">
    <property type="entry name" value="P-loop containing nucleoside triphosphate hydrolases"/>
    <property type="match status" value="1"/>
</dbReference>
<evidence type="ECO:0000256" key="1">
    <source>
        <dbReference type="ARBA" id="ARBA00006360"/>
    </source>
</evidence>
<dbReference type="EC" id="2.7.7.7" evidence="2"/>
<keyword evidence="10" id="KW-0239">DNA-directed DNA polymerase</keyword>
<comment type="caution">
    <text evidence="14">The sequence shown here is derived from an EMBL/GenBank/DDBJ whole genome shotgun (WGS) entry which is preliminary data.</text>
</comment>
<dbReference type="InterPro" id="IPR021029">
    <property type="entry name" value="DNA_pol_III_tau_dom-5"/>
</dbReference>
<keyword evidence="7" id="KW-0547">Nucleotide-binding</keyword>
<evidence type="ECO:0000256" key="7">
    <source>
        <dbReference type="ARBA" id="ARBA00022741"/>
    </source>
</evidence>
<dbReference type="InterPro" id="IPR008921">
    <property type="entry name" value="DNA_pol3_clamp-load_cplx_C"/>
</dbReference>
<gene>
    <name evidence="14" type="ORF">J2804_001668</name>
</gene>
<keyword evidence="15" id="KW-1185">Reference proteome</keyword>
<reference evidence="14 15" key="1">
    <citation type="submission" date="2023-07" db="EMBL/GenBank/DDBJ databases">
        <title>Sorghum-associated microbial communities from plants grown in Nebraska, USA.</title>
        <authorList>
            <person name="Schachtman D."/>
        </authorList>
    </citation>
    <scope>NUCLEOTIDE SEQUENCE [LARGE SCALE GENOMIC DNA]</scope>
    <source>
        <strain evidence="14 15">DS1316</strain>
    </source>
</reference>
<protein>
    <recommendedName>
        <fullName evidence="2">DNA-directed DNA polymerase</fullName>
        <ecNumber evidence="2">2.7.7.7</ecNumber>
    </recommendedName>
</protein>
<dbReference type="Gene3D" id="1.20.272.10">
    <property type="match status" value="1"/>
</dbReference>
<evidence type="ECO:0000256" key="6">
    <source>
        <dbReference type="ARBA" id="ARBA00022723"/>
    </source>
</evidence>
<evidence type="ECO:0000256" key="11">
    <source>
        <dbReference type="ARBA" id="ARBA00049244"/>
    </source>
</evidence>